<evidence type="ECO:0000313" key="1">
    <source>
        <dbReference type="EMBL" id="TFK71806.1"/>
    </source>
</evidence>
<dbReference type="EMBL" id="ML208293">
    <property type="protein sequence ID" value="TFK71806.1"/>
    <property type="molecule type" value="Genomic_DNA"/>
</dbReference>
<reference evidence="1 2" key="1">
    <citation type="journal article" date="2019" name="Nat. Ecol. Evol.">
        <title>Megaphylogeny resolves global patterns of mushroom evolution.</title>
        <authorList>
            <person name="Varga T."/>
            <person name="Krizsan K."/>
            <person name="Foldi C."/>
            <person name="Dima B."/>
            <person name="Sanchez-Garcia M."/>
            <person name="Sanchez-Ramirez S."/>
            <person name="Szollosi G.J."/>
            <person name="Szarkandi J.G."/>
            <person name="Papp V."/>
            <person name="Albert L."/>
            <person name="Andreopoulos W."/>
            <person name="Angelini C."/>
            <person name="Antonin V."/>
            <person name="Barry K.W."/>
            <person name="Bougher N.L."/>
            <person name="Buchanan P."/>
            <person name="Buyck B."/>
            <person name="Bense V."/>
            <person name="Catcheside P."/>
            <person name="Chovatia M."/>
            <person name="Cooper J."/>
            <person name="Damon W."/>
            <person name="Desjardin D."/>
            <person name="Finy P."/>
            <person name="Geml J."/>
            <person name="Haridas S."/>
            <person name="Hughes K."/>
            <person name="Justo A."/>
            <person name="Karasinski D."/>
            <person name="Kautmanova I."/>
            <person name="Kiss B."/>
            <person name="Kocsube S."/>
            <person name="Kotiranta H."/>
            <person name="LaButti K.M."/>
            <person name="Lechner B.E."/>
            <person name="Liimatainen K."/>
            <person name="Lipzen A."/>
            <person name="Lukacs Z."/>
            <person name="Mihaltcheva S."/>
            <person name="Morgado L.N."/>
            <person name="Niskanen T."/>
            <person name="Noordeloos M.E."/>
            <person name="Ohm R.A."/>
            <person name="Ortiz-Santana B."/>
            <person name="Ovrebo C."/>
            <person name="Racz N."/>
            <person name="Riley R."/>
            <person name="Savchenko A."/>
            <person name="Shiryaev A."/>
            <person name="Soop K."/>
            <person name="Spirin V."/>
            <person name="Szebenyi C."/>
            <person name="Tomsovsky M."/>
            <person name="Tulloss R.E."/>
            <person name="Uehling J."/>
            <person name="Grigoriev I.V."/>
            <person name="Vagvolgyi C."/>
            <person name="Papp T."/>
            <person name="Martin F.M."/>
            <person name="Miettinen O."/>
            <person name="Hibbett D.S."/>
            <person name="Nagy L.G."/>
        </authorList>
    </citation>
    <scope>NUCLEOTIDE SEQUENCE [LARGE SCALE GENOMIC DNA]</scope>
    <source>
        <strain evidence="1 2">NL-1719</strain>
    </source>
</reference>
<dbReference type="Proteomes" id="UP000308600">
    <property type="component" value="Unassembled WGS sequence"/>
</dbReference>
<protein>
    <submittedName>
        <fullName evidence="1">Uncharacterized protein</fullName>
    </submittedName>
</protein>
<name>A0ACD3B2J8_9AGAR</name>
<proteinExistence type="predicted"/>
<evidence type="ECO:0000313" key="2">
    <source>
        <dbReference type="Proteomes" id="UP000308600"/>
    </source>
</evidence>
<gene>
    <name evidence="1" type="ORF">BDN72DRAFT_895363</name>
</gene>
<keyword evidence="2" id="KW-1185">Reference proteome</keyword>
<accession>A0ACD3B2J8</accession>
<sequence length="407" mass="45985">MATLKRKQDEADIADEEYDEPYNGYVGIDEDDDEEPSFGKQILPVANLPDDFADEPADGLQYLFTVRREGRTLPHITRVSNPYEQPEIPVASPRRTVAHPSIPTQEWRTIYENRFRGFRKNLSQPTIHVELPSSSDSRKVMPDKIERDCWWAFLAGQPESEWKLKKKGKQKHGSRRKKGMRAFDDPDAESVDGGETTNQEVWYINDEGEVALKYSTPPASPGPPKDDEVGEASAVAPTPPTPPIPPILIEVDKHQPREPTMSLLKHIDERTALHLLMYFTHWMNFHSQQPETPTHWMTESHARWMFALLTRIDDHISADDMSLLRNLARACIGTLKTRMQARISNSSSDDVELGEIEEASSPKLMSERDCWMIIATVVGIWAQRDLWTDAEDAVAGVIAASDSTGSG</sequence>
<organism evidence="1 2">
    <name type="scientific">Pluteus cervinus</name>
    <dbReference type="NCBI Taxonomy" id="181527"/>
    <lineage>
        <taxon>Eukaryota</taxon>
        <taxon>Fungi</taxon>
        <taxon>Dikarya</taxon>
        <taxon>Basidiomycota</taxon>
        <taxon>Agaricomycotina</taxon>
        <taxon>Agaricomycetes</taxon>
        <taxon>Agaricomycetidae</taxon>
        <taxon>Agaricales</taxon>
        <taxon>Pluteineae</taxon>
        <taxon>Pluteaceae</taxon>
        <taxon>Pluteus</taxon>
    </lineage>
</organism>